<evidence type="ECO:0000256" key="1">
    <source>
        <dbReference type="SAM" id="MobiDB-lite"/>
    </source>
</evidence>
<name>A0A8S2YUW6_9BILA</name>
<evidence type="ECO:0000313" key="2">
    <source>
        <dbReference type="EMBL" id="CAF4568431.1"/>
    </source>
</evidence>
<dbReference type="EMBL" id="CAJOBH010091686">
    <property type="protein sequence ID" value="CAF4568431.1"/>
    <property type="molecule type" value="Genomic_DNA"/>
</dbReference>
<feature type="compositionally biased region" description="Polar residues" evidence="1">
    <location>
        <begin position="295"/>
        <end position="313"/>
    </location>
</feature>
<gene>
    <name evidence="2" type="ORF">BYL167_LOCUS38807</name>
</gene>
<comment type="caution">
    <text evidence="2">The sequence shown here is derived from an EMBL/GenBank/DDBJ whole genome shotgun (WGS) entry which is preliminary data.</text>
</comment>
<feature type="non-terminal residue" evidence="2">
    <location>
        <position position="1"/>
    </location>
</feature>
<feature type="region of interest" description="Disordered" evidence="1">
    <location>
        <begin position="295"/>
        <end position="323"/>
    </location>
</feature>
<organism evidence="2 3">
    <name type="scientific">Rotaria magnacalcarata</name>
    <dbReference type="NCBI Taxonomy" id="392030"/>
    <lineage>
        <taxon>Eukaryota</taxon>
        <taxon>Metazoa</taxon>
        <taxon>Spiralia</taxon>
        <taxon>Gnathifera</taxon>
        <taxon>Rotifera</taxon>
        <taxon>Eurotatoria</taxon>
        <taxon>Bdelloidea</taxon>
        <taxon>Philodinida</taxon>
        <taxon>Philodinidae</taxon>
        <taxon>Rotaria</taxon>
    </lineage>
</organism>
<dbReference type="Proteomes" id="UP000681967">
    <property type="component" value="Unassembled WGS sequence"/>
</dbReference>
<sequence length="506" mass="57720">TGKKKKKKTKRDKCIFSFQPRLSTRIDIFSRASPSWSLQFDLMTTFKRRINTSLLPDDFLSYTDAKFYNVAKHFIGESASELLEIQSIRSPDSLILISDVFAILDIKCAALNSLKEKLCLKSDDDIYIVKPGIKSSMNYFCELIIQKKDEDIKLSRKQNKRYTSVVLAINTDSSITTEPSSSRQQQLLPSNTTNIVQSSAPTMLVNESYHRSFITNSISNWCQKYSSKLLLTEGVDYHLFLITSSDTNFTATIRCKCGSKIALVKFQKNFQLSNFYKHLVSLSCTTVKKSKRITTSNKSVANENDSRGSISVTSHEESGLKRSAPCDAAKKKRAYQTFQHENGLVEVKWGVRNSLECLIRDLKTFSNNNQRMTESIVLNDDMILPSSFLQKHPMLKCLINLYRTIDDQNNEDNSENTSFLNYFLDNISSNLCRSKNAYRYNEPVLRFAMAFHVLSGNIAYEFVRLNVPGVLPALSTLQGHPLNKQHRMKEAEFRFDSLSAHMNSLK</sequence>
<evidence type="ECO:0000313" key="3">
    <source>
        <dbReference type="Proteomes" id="UP000681967"/>
    </source>
</evidence>
<dbReference type="AlphaFoldDB" id="A0A8S2YUW6"/>
<protein>
    <submittedName>
        <fullName evidence="2">Uncharacterized protein</fullName>
    </submittedName>
</protein>
<accession>A0A8S2YUW6</accession>
<proteinExistence type="predicted"/>
<reference evidence="2" key="1">
    <citation type="submission" date="2021-02" db="EMBL/GenBank/DDBJ databases">
        <authorList>
            <person name="Nowell W R."/>
        </authorList>
    </citation>
    <scope>NUCLEOTIDE SEQUENCE</scope>
</reference>
<feature type="non-terminal residue" evidence="2">
    <location>
        <position position="506"/>
    </location>
</feature>